<gene>
    <name evidence="7" type="primary">RvY_16037-1</name>
    <name evidence="7" type="synonym">RvY_16037.1</name>
    <name evidence="7" type="ORF">RvY_16037</name>
</gene>
<feature type="domain" description="Bromo" evidence="5">
    <location>
        <begin position="187"/>
        <end position="259"/>
    </location>
</feature>
<dbReference type="PANTHER" id="PTHR22880:SF225">
    <property type="entry name" value="BROMODOMAIN-CONTAINING PROTEIN BET-1-RELATED"/>
    <property type="match status" value="1"/>
</dbReference>
<dbReference type="GO" id="GO:0006338">
    <property type="term" value="P:chromatin remodeling"/>
    <property type="evidence" value="ECO:0007669"/>
    <property type="project" value="TreeGrafter"/>
</dbReference>
<feature type="compositionally biased region" description="Polar residues" evidence="4">
    <location>
        <begin position="107"/>
        <end position="123"/>
    </location>
</feature>
<dbReference type="InterPro" id="IPR036427">
    <property type="entry name" value="Bromodomain-like_sf"/>
</dbReference>
<feature type="compositionally biased region" description="Low complexity" evidence="4">
    <location>
        <begin position="754"/>
        <end position="764"/>
    </location>
</feature>
<evidence type="ECO:0000313" key="7">
    <source>
        <dbReference type="EMBL" id="GAV05993.1"/>
    </source>
</evidence>
<feature type="compositionally biased region" description="Low complexity" evidence="4">
    <location>
        <begin position="94"/>
        <end position="106"/>
    </location>
</feature>
<dbReference type="Pfam" id="PF00439">
    <property type="entry name" value="Bromodomain"/>
    <property type="match status" value="2"/>
</dbReference>
<dbReference type="SMART" id="SM00297">
    <property type="entry name" value="BROMO"/>
    <property type="match status" value="2"/>
</dbReference>
<feature type="compositionally biased region" description="Pro residues" evidence="4">
    <location>
        <begin position="894"/>
        <end position="905"/>
    </location>
</feature>
<keyword evidence="1" id="KW-0677">Repeat</keyword>
<feature type="compositionally biased region" description="Low complexity" evidence="4">
    <location>
        <begin position="398"/>
        <end position="413"/>
    </location>
</feature>
<dbReference type="Gene3D" id="1.20.1270.220">
    <property type="match status" value="1"/>
</dbReference>
<feature type="compositionally biased region" description="Acidic residues" evidence="4">
    <location>
        <begin position="956"/>
        <end position="966"/>
    </location>
</feature>
<evidence type="ECO:0000256" key="2">
    <source>
        <dbReference type="ARBA" id="ARBA00023117"/>
    </source>
</evidence>
<accession>A0A1D1W011</accession>
<feature type="region of interest" description="Disordered" evidence="4">
    <location>
        <begin position="1103"/>
        <end position="1265"/>
    </location>
</feature>
<protein>
    <recommendedName>
        <fullName evidence="9">Bromo domain-containing protein</fullName>
    </recommendedName>
</protein>
<feature type="region of interest" description="Disordered" evidence="4">
    <location>
        <begin position="776"/>
        <end position="799"/>
    </location>
</feature>
<dbReference type="InterPro" id="IPR018359">
    <property type="entry name" value="Bromodomain_CS"/>
</dbReference>
<evidence type="ECO:0000256" key="3">
    <source>
        <dbReference type="PROSITE-ProRule" id="PRU00035"/>
    </source>
</evidence>
<dbReference type="PRINTS" id="PR00503">
    <property type="entry name" value="BROMODOMAIN"/>
</dbReference>
<feature type="compositionally biased region" description="Low complexity" evidence="4">
    <location>
        <begin position="938"/>
        <end position="955"/>
    </location>
</feature>
<keyword evidence="8" id="KW-1185">Reference proteome</keyword>
<evidence type="ECO:0000313" key="8">
    <source>
        <dbReference type="Proteomes" id="UP000186922"/>
    </source>
</evidence>
<evidence type="ECO:0000256" key="1">
    <source>
        <dbReference type="ARBA" id="ARBA00022737"/>
    </source>
</evidence>
<dbReference type="PANTHER" id="PTHR22880">
    <property type="entry name" value="FALZ-RELATED BROMODOMAIN-CONTAINING PROTEINS"/>
    <property type="match status" value="1"/>
</dbReference>
<evidence type="ECO:0008006" key="9">
    <source>
        <dbReference type="Google" id="ProtNLM"/>
    </source>
</evidence>
<dbReference type="InterPro" id="IPR031354">
    <property type="entry name" value="BRD4_CDT"/>
</dbReference>
<proteinExistence type="predicted"/>
<dbReference type="GO" id="GO:0005634">
    <property type="term" value="C:nucleus"/>
    <property type="evidence" value="ECO:0007669"/>
    <property type="project" value="TreeGrafter"/>
</dbReference>
<evidence type="ECO:0000259" key="6">
    <source>
        <dbReference type="PROSITE" id="PS51525"/>
    </source>
</evidence>
<dbReference type="Proteomes" id="UP000186922">
    <property type="component" value="Unassembled WGS sequence"/>
</dbReference>
<dbReference type="FunFam" id="1.20.920.10:FF:000002">
    <property type="entry name" value="Bromodomain-containing protein 4"/>
    <property type="match status" value="1"/>
</dbReference>
<feature type="domain" description="NET" evidence="6">
    <location>
        <begin position="802"/>
        <end position="883"/>
    </location>
</feature>
<feature type="compositionally biased region" description="Low complexity" evidence="4">
    <location>
        <begin position="76"/>
        <end position="87"/>
    </location>
</feature>
<feature type="compositionally biased region" description="Low complexity" evidence="4">
    <location>
        <begin position="1192"/>
        <end position="1210"/>
    </location>
</feature>
<dbReference type="Pfam" id="PF17105">
    <property type="entry name" value="BRD4_CDT"/>
    <property type="match status" value="1"/>
</dbReference>
<dbReference type="SUPFAM" id="SSF47370">
    <property type="entry name" value="Bromodomain"/>
    <property type="match status" value="2"/>
</dbReference>
<feature type="compositionally biased region" description="Polar residues" evidence="4">
    <location>
        <begin position="780"/>
        <end position="795"/>
    </location>
</feature>
<feature type="compositionally biased region" description="Basic and acidic residues" evidence="4">
    <location>
        <begin position="1226"/>
        <end position="1238"/>
    </location>
</feature>
<dbReference type="CDD" id="cd05498">
    <property type="entry name" value="Bromo_Brdt_II_like"/>
    <property type="match status" value="1"/>
</dbReference>
<dbReference type="InterPro" id="IPR001487">
    <property type="entry name" value="Bromodomain"/>
</dbReference>
<feature type="region of interest" description="Disordered" evidence="4">
    <location>
        <begin position="76"/>
        <end position="168"/>
    </location>
</feature>
<evidence type="ECO:0000256" key="4">
    <source>
        <dbReference type="SAM" id="MobiDB-lite"/>
    </source>
</evidence>
<reference evidence="7 8" key="1">
    <citation type="journal article" date="2016" name="Nat. Commun.">
        <title>Extremotolerant tardigrade genome and improved radiotolerance of human cultured cells by tardigrade-unique protein.</title>
        <authorList>
            <person name="Hashimoto T."/>
            <person name="Horikawa D.D."/>
            <person name="Saito Y."/>
            <person name="Kuwahara H."/>
            <person name="Kozuka-Hata H."/>
            <person name="Shin-I T."/>
            <person name="Minakuchi Y."/>
            <person name="Ohishi K."/>
            <person name="Motoyama A."/>
            <person name="Aizu T."/>
            <person name="Enomoto A."/>
            <person name="Kondo K."/>
            <person name="Tanaka S."/>
            <person name="Hara Y."/>
            <person name="Koshikawa S."/>
            <person name="Sagara H."/>
            <person name="Miura T."/>
            <person name="Yokobori S."/>
            <person name="Miyagawa K."/>
            <person name="Suzuki Y."/>
            <person name="Kubo T."/>
            <person name="Oyama M."/>
            <person name="Kohara Y."/>
            <person name="Fujiyama A."/>
            <person name="Arakawa K."/>
            <person name="Katayama T."/>
            <person name="Toyoda A."/>
            <person name="Kunieda T."/>
        </authorList>
    </citation>
    <scope>NUCLEOTIDE SEQUENCE [LARGE SCALE GENOMIC DNA]</scope>
    <source>
        <strain evidence="7 8">YOKOZUNA-1</strain>
    </source>
</reference>
<feature type="region of interest" description="Disordered" evidence="4">
    <location>
        <begin position="689"/>
        <end position="764"/>
    </location>
</feature>
<dbReference type="Gene3D" id="1.20.920.10">
    <property type="entry name" value="Bromodomain-like"/>
    <property type="match status" value="2"/>
</dbReference>
<evidence type="ECO:0000259" key="5">
    <source>
        <dbReference type="PROSITE" id="PS50014"/>
    </source>
</evidence>
<dbReference type="AlphaFoldDB" id="A0A1D1W011"/>
<dbReference type="InterPro" id="IPR027353">
    <property type="entry name" value="NET_dom"/>
</dbReference>
<feature type="compositionally biased region" description="Polar residues" evidence="4">
    <location>
        <begin position="1180"/>
        <end position="1190"/>
    </location>
</feature>
<dbReference type="PROSITE" id="PS50014">
    <property type="entry name" value="BROMODOMAIN_2"/>
    <property type="match status" value="2"/>
</dbReference>
<feature type="region of interest" description="Disordered" evidence="4">
    <location>
        <begin position="565"/>
        <end position="613"/>
    </location>
</feature>
<dbReference type="EMBL" id="BDGG01000013">
    <property type="protein sequence ID" value="GAV05993.1"/>
    <property type="molecule type" value="Genomic_DNA"/>
</dbReference>
<feature type="region of interest" description="Disordered" evidence="4">
    <location>
        <begin position="1050"/>
        <end position="1071"/>
    </location>
</feature>
<feature type="compositionally biased region" description="Basic residues" evidence="4">
    <location>
        <begin position="924"/>
        <end position="937"/>
    </location>
</feature>
<dbReference type="PROSITE" id="PS00633">
    <property type="entry name" value="BROMODOMAIN_1"/>
    <property type="match status" value="2"/>
</dbReference>
<keyword evidence="2 3" id="KW-0103">Bromodomain</keyword>
<feature type="region of interest" description="Disordered" evidence="4">
    <location>
        <begin position="1078"/>
        <end position="1097"/>
    </location>
</feature>
<feature type="compositionally biased region" description="Low complexity" evidence="4">
    <location>
        <begin position="133"/>
        <end position="142"/>
    </location>
</feature>
<dbReference type="STRING" id="947166.A0A1D1W011"/>
<dbReference type="InterPro" id="IPR038336">
    <property type="entry name" value="NET_sf"/>
</dbReference>
<name>A0A1D1W011_RAMVA</name>
<feature type="region of interest" description="Disordered" evidence="4">
    <location>
        <begin position="285"/>
        <end position="413"/>
    </location>
</feature>
<dbReference type="InterPro" id="IPR043509">
    <property type="entry name" value="Bromo_Brdt_II"/>
</dbReference>
<sequence length="1265" mass="135130">MSGGTGNGKGLNGGQNVSALATAIPAASMRNLPPGAQINQLLLNKNKHLQANNGFGNLAPSSGSLVNGNAGNLSSSPFSVSGGSDSGIVKRESPPTTTLPPAVTALQNGTSSVGDSASETGSVLSDPTRREPSTSSSTSPSKSSEHSDGSKSGPGWVQPPYRPSSTTVLRNTNQLEYIKAKMIKAMIKHPHSWPFRVPVDAIKLNILDYHDIIKNPMDLGTISKRLDYYWYSNAVQCIQDFKVMFTNCYTYNQAGEDVVKMANELEKVFLAKLGQLPSEEVEIPVKLRPGKAKRGPGRPAGSGNKKTVIGFSLPTKTATLSGSSSLSASSTTSSTSPVTVSATPASAPSPAIVHSANRAPVRPPSQPQPFKTVEIPSTSNPKPKGLPPAPARSNNALPPSTTKTPTFQPQPPKTVTVPAVKVEKVSPVKKKPGEVLKEQMAYCYALLKEMRGKKHEAYAWPFYEPVDAVALGLTDYHQKIKKPMDLRTMMTRFDQGLYHTPQQFADDLRLIFFNCYRYNPKDTKLLNMAWKLQDFFETRWAKLPYDLPCTPRMVREQQGLMLYAPNDANAPTDEELGRESDRSPTPRAGTSKDSSPPLRKKKEPVASTSKNASAPGAVAELQAQLAALQAQVKAIAADKASQAPPGEAMNVVPAVTSVPFPSQVRGRKPGKKAEAPSSILVTLMDHDAKKGASTPPAAARSPKSKTVKRTASQVDDEEPSSSTSPTKKPRKPRTPKEKAPPLPLPSLVEKVPEKTASPPSKPPVAVATLSHIATPVTAAPPSSSGSGMTATTLSPKRSLLNVPPAHTKVREMSYEEKQQLSIHINELTPENLEKVVQIIQSMEPQYAEAPEELEIDFEMLRPTTLCALEDFINETKGIKKNNHQTGISGGNTLPVPPMAQGPLLPPGAVSLPQVPVQPKEKSPKGSHTKGGHSKKTTGGKAYSQASSSGSSSSDSDSTDSESEVEGDVVKKAGSQAMAQTTLLPPVGPSAAISQVPVFGAAPRMAPVFPPVLNPPMLTQPASTIGVGLAGLSAVAQQAAQDLTASKGSLFGIKNAPKDPQPKSPPAAVPALKNWGTAFGKGASLASGGGSSTTVFNESFEQFRKQAKEKEEKQKQLRQAETEKRQLREQEQREKAKKERAQASERDQELELEKARRAHFEGGPSMPSNGFGFHNRDRIQALSTNSPNAAYQASPTSSMSPASSIPLSPASQVASPPEASGGANPQSERDKQRQREAERRRRAATAGRIDLTHQHDLMSTFEHQMY</sequence>
<dbReference type="Pfam" id="PF17035">
    <property type="entry name" value="BET"/>
    <property type="match status" value="1"/>
</dbReference>
<feature type="compositionally biased region" description="Basic and acidic residues" evidence="4">
    <location>
        <begin position="1103"/>
        <end position="1159"/>
    </location>
</feature>
<feature type="compositionally biased region" description="Low complexity" evidence="4">
    <location>
        <begin position="317"/>
        <end position="351"/>
    </location>
</feature>
<dbReference type="OrthoDB" id="6017at2759"/>
<organism evidence="7 8">
    <name type="scientific">Ramazzottius varieornatus</name>
    <name type="common">Water bear</name>
    <name type="synonym">Tardigrade</name>
    <dbReference type="NCBI Taxonomy" id="947166"/>
    <lineage>
        <taxon>Eukaryota</taxon>
        <taxon>Metazoa</taxon>
        <taxon>Ecdysozoa</taxon>
        <taxon>Tardigrada</taxon>
        <taxon>Eutardigrada</taxon>
        <taxon>Parachela</taxon>
        <taxon>Hypsibioidea</taxon>
        <taxon>Ramazzottiidae</taxon>
        <taxon>Ramazzottius</taxon>
    </lineage>
</organism>
<feature type="domain" description="Bromo" evidence="5">
    <location>
        <begin position="454"/>
        <end position="526"/>
    </location>
</feature>
<feature type="compositionally biased region" description="Basic and acidic residues" evidence="4">
    <location>
        <begin position="575"/>
        <end position="584"/>
    </location>
</feature>
<comment type="caution">
    <text evidence="7">The sequence shown here is derived from an EMBL/GenBank/DDBJ whole genome shotgun (WGS) entry which is preliminary data.</text>
</comment>
<dbReference type="PROSITE" id="PS51525">
    <property type="entry name" value="NET"/>
    <property type="match status" value="1"/>
</dbReference>
<dbReference type="GO" id="GO:0006355">
    <property type="term" value="P:regulation of DNA-templated transcription"/>
    <property type="evidence" value="ECO:0007669"/>
    <property type="project" value="TreeGrafter"/>
</dbReference>
<dbReference type="GO" id="GO:0000785">
    <property type="term" value="C:chromatin"/>
    <property type="evidence" value="ECO:0007669"/>
    <property type="project" value="TreeGrafter"/>
</dbReference>
<dbReference type="InterPro" id="IPR050935">
    <property type="entry name" value="Bromo_chromatin_reader"/>
</dbReference>
<feature type="region of interest" description="Disordered" evidence="4">
    <location>
        <begin position="881"/>
        <end position="967"/>
    </location>
</feature>